<protein>
    <recommendedName>
        <fullName evidence="3">Transposase</fullName>
    </recommendedName>
</protein>
<dbReference type="EMBL" id="JABBNI010000017">
    <property type="protein sequence ID" value="NMM63091.1"/>
    <property type="molecule type" value="Genomic_DNA"/>
</dbReference>
<accession>A0A7Y0HPJ4</accession>
<sequence>MRKNLKIKKCIGYNDNSIKVQIYTALISYILVYFFKESLEIATSMLKVTRIVKSNILENIEDVLKYIVNS</sequence>
<name>A0A7Y0HPJ4_9CLOT</name>
<proteinExistence type="predicted"/>
<dbReference type="RefSeq" id="WP_169297689.1">
    <property type="nucleotide sequence ID" value="NZ_JABBNI010000017.1"/>
</dbReference>
<gene>
    <name evidence="1" type="ORF">HBE96_10345</name>
</gene>
<evidence type="ECO:0000313" key="2">
    <source>
        <dbReference type="Proteomes" id="UP000537131"/>
    </source>
</evidence>
<dbReference type="AlphaFoldDB" id="A0A7Y0HPJ4"/>
<reference evidence="1 2" key="1">
    <citation type="submission" date="2020-04" db="EMBL/GenBank/DDBJ databases">
        <authorList>
            <person name="Doyle D.A."/>
        </authorList>
    </citation>
    <scope>NUCLEOTIDE SEQUENCE [LARGE SCALE GENOMIC DNA]</scope>
    <source>
        <strain evidence="1 2">P21</strain>
    </source>
</reference>
<evidence type="ECO:0008006" key="3">
    <source>
        <dbReference type="Google" id="ProtNLM"/>
    </source>
</evidence>
<reference evidence="1 2" key="2">
    <citation type="submission" date="2020-06" db="EMBL/GenBank/DDBJ databases">
        <title>Complete Genome Sequence of Clostridium muelleri sp. nov. P21T, an Acid-Alcohol Producing Acetogen Isolated from Old Hay.</title>
        <authorList>
            <person name="Duncan K.E."/>
            <person name="Tanner R.S."/>
        </authorList>
    </citation>
    <scope>NUCLEOTIDE SEQUENCE [LARGE SCALE GENOMIC DNA]</scope>
    <source>
        <strain evidence="1 2">P21</strain>
    </source>
</reference>
<dbReference type="Proteomes" id="UP000537131">
    <property type="component" value="Unassembled WGS sequence"/>
</dbReference>
<evidence type="ECO:0000313" key="1">
    <source>
        <dbReference type="EMBL" id="NMM63091.1"/>
    </source>
</evidence>
<keyword evidence="2" id="KW-1185">Reference proteome</keyword>
<comment type="caution">
    <text evidence="1">The sequence shown here is derived from an EMBL/GenBank/DDBJ whole genome shotgun (WGS) entry which is preliminary data.</text>
</comment>
<organism evidence="1 2">
    <name type="scientific">Clostridium muellerianum</name>
    <dbReference type="NCBI Taxonomy" id="2716538"/>
    <lineage>
        <taxon>Bacteria</taxon>
        <taxon>Bacillati</taxon>
        <taxon>Bacillota</taxon>
        <taxon>Clostridia</taxon>
        <taxon>Eubacteriales</taxon>
        <taxon>Clostridiaceae</taxon>
        <taxon>Clostridium</taxon>
    </lineage>
</organism>